<dbReference type="EMBL" id="NBIV01000211">
    <property type="protein sequence ID" value="PXF41517.1"/>
    <property type="molecule type" value="Genomic_DNA"/>
</dbReference>
<protein>
    <submittedName>
        <fullName evidence="2">Uncharacterized protein</fullName>
    </submittedName>
</protein>
<dbReference type="AlphaFoldDB" id="A0A2V3IHG2"/>
<evidence type="ECO:0000313" key="2">
    <source>
        <dbReference type="EMBL" id="PXF41517.1"/>
    </source>
</evidence>
<name>A0A2V3IHG2_9FLOR</name>
<feature type="transmembrane region" description="Helical" evidence="1">
    <location>
        <begin position="56"/>
        <end position="80"/>
    </location>
</feature>
<gene>
    <name evidence="2" type="ORF">BWQ96_08773</name>
</gene>
<dbReference type="Proteomes" id="UP000247409">
    <property type="component" value="Unassembled WGS sequence"/>
</dbReference>
<keyword evidence="1" id="KW-0812">Transmembrane</keyword>
<evidence type="ECO:0000256" key="1">
    <source>
        <dbReference type="SAM" id="Phobius"/>
    </source>
</evidence>
<keyword evidence="3" id="KW-1185">Reference proteome</keyword>
<sequence length="173" mass="19575">MAPIFIVSDAAERHAEGDVVRWDEQRIISADDQVLVREVVEDTLAVRSRDNKFFEISAWLLVFSNLVAAFVFFTACRLALDEALQEDFDSSLAVGKAVTEWLANYFLLFVGFWQACTGDFWYSSLMGICKEPLSTHTDAQVRKLIGLYILMSDRRVDGLKKQGCYSKAQMDGI</sequence>
<organism evidence="2 3">
    <name type="scientific">Gracilariopsis chorda</name>
    <dbReference type="NCBI Taxonomy" id="448386"/>
    <lineage>
        <taxon>Eukaryota</taxon>
        <taxon>Rhodophyta</taxon>
        <taxon>Florideophyceae</taxon>
        <taxon>Rhodymeniophycidae</taxon>
        <taxon>Gracilariales</taxon>
        <taxon>Gracilariaceae</taxon>
        <taxon>Gracilariopsis</taxon>
    </lineage>
</organism>
<reference evidence="2 3" key="1">
    <citation type="journal article" date="2018" name="Mol. Biol. Evol.">
        <title>Analysis of the draft genome of the red seaweed Gracilariopsis chorda provides insights into genome size evolution in Rhodophyta.</title>
        <authorList>
            <person name="Lee J."/>
            <person name="Yang E.C."/>
            <person name="Graf L."/>
            <person name="Yang J.H."/>
            <person name="Qiu H."/>
            <person name="Zel Zion U."/>
            <person name="Chan C.X."/>
            <person name="Stephens T.G."/>
            <person name="Weber A.P.M."/>
            <person name="Boo G.H."/>
            <person name="Boo S.M."/>
            <person name="Kim K.M."/>
            <person name="Shin Y."/>
            <person name="Jung M."/>
            <person name="Lee S.J."/>
            <person name="Yim H.S."/>
            <person name="Lee J.H."/>
            <person name="Bhattacharya D."/>
            <person name="Yoon H.S."/>
        </authorList>
    </citation>
    <scope>NUCLEOTIDE SEQUENCE [LARGE SCALE GENOMIC DNA]</scope>
    <source>
        <strain evidence="2 3">SKKU-2015</strain>
        <tissue evidence="2">Whole body</tissue>
    </source>
</reference>
<evidence type="ECO:0000313" key="3">
    <source>
        <dbReference type="Proteomes" id="UP000247409"/>
    </source>
</evidence>
<comment type="caution">
    <text evidence="2">The sequence shown here is derived from an EMBL/GenBank/DDBJ whole genome shotgun (WGS) entry which is preliminary data.</text>
</comment>
<keyword evidence="1" id="KW-1133">Transmembrane helix</keyword>
<feature type="transmembrane region" description="Helical" evidence="1">
    <location>
        <begin position="102"/>
        <end position="122"/>
    </location>
</feature>
<accession>A0A2V3IHG2</accession>
<keyword evidence="1" id="KW-0472">Membrane</keyword>
<proteinExistence type="predicted"/>